<dbReference type="AlphaFoldDB" id="A0A1J8QCP2"/>
<protein>
    <recommendedName>
        <fullName evidence="4">Eukaryotic translation initiation factor 3 subunit L</fullName>
        <shortName evidence="4">eIF3l</shortName>
    </recommendedName>
</protein>
<keyword evidence="3 4" id="KW-0648">Protein biosynthesis</keyword>
<dbReference type="GO" id="GO:0001732">
    <property type="term" value="P:formation of cytoplasmic translation initiation complex"/>
    <property type="evidence" value="ECO:0007669"/>
    <property type="project" value="UniProtKB-UniRule"/>
</dbReference>
<dbReference type="HAMAP" id="MF_03011">
    <property type="entry name" value="eIF3l"/>
    <property type="match status" value="1"/>
</dbReference>
<evidence type="ECO:0000256" key="1">
    <source>
        <dbReference type="ARBA" id="ARBA00022490"/>
    </source>
</evidence>
<feature type="region of interest" description="Disordered" evidence="5">
    <location>
        <begin position="588"/>
        <end position="616"/>
    </location>
</feature>
<dbReference type="GO" id="GO:0033290">
    <property type="term" value="C:eukaryotic 48S preinitiation complex"/>
    <property type="evidence" value="ECO:0007669"/>
    <property type="project" value="UniProtKB-UniRule"/>
</dbReference>
<comment type="function">
    <text evidence="4">Component of the eukaryotic translation initiation factor 3 (eIF-3) complex, which is involved in protein synthesis of a specialized repertoire of mRNAs and, together with other initiation factors, stimulates binding of mRNA and methionyl-tRNAi to the 40S ribosome. The eIF-3 complex specifically targets and initiates translation of a subset of mRNAs involved in cell proliferation.</text>
</comment>
<dbReference type="GO" id="GO:0016282">
    <property type="term" value="C:eukaryotic 43S preinitiation complex"/>
    <property type="evidence" value="ECO:0007669"/>
    <property type="project" value="UniProtKB-UniRule"/>
</dbReference>
<evidence type="ECO:0000256" key="4">
    <source>
        <dbReference type="HAMAP-Rule" id="MF_03011"/>
    </source>
</evidence>
<evidence type="ECO:0000313" key="6">
    <source>
        <dbReference type="EMBL" id="OJA17731.1"/>
    </source>
</evidence>
<evidence type="ECO:0000256" key="5">
    <source>
        <dbReference type="SAM" id="MobiDB-lite"/>
    </source>
</evidence>
<keyword evidence="1 4" id="KW-0963">Cytoplasm</keyword>
<evidence type="ECO:0000256" key="3">
    <source>
        <dbReference type="ARBA" id="ARBA00022917"/>
    </source>
</evidence>
<gene>
    <name evidence="6" type="ORF">AZE42_04790</name>
</gene>
<dbReference type="PANTHER" id="PTHR13242:SF0">
    <property type="entry name" value="EUKARYOTIC TRANSLATION INITIATION FACTOR 3 SUBUNIT L"/>
    <property type="match status" value="1"/>
</dbReference>
<evidence type="ECO:0000256" key="2">
    <source>
        <dbReference type="ARBA" id="ARBA00022540"/>
    </source>
</evidence>
<dbReference type="PANTHER" id="PTHR13242">
    <property type="entry name" value="EUKARYOTIC TRANSLATION INITIATION FACTOR 3"/>
    <property type="match status" value="1"/>
</dbReference>
<dbReference type="STRING" id="180088.A0A1J8QCP2"/>
<dbReference type="GO" id="GO:0003743">
    <property type="term" value="F:translation initiation factor activity"/>
    <property type="evidence" value="ECO:0007669"/>
    <property type="project" value="UniProtKB-UniRule"/>
</dbReference>
<organism evidence="6 7">
    <name type="scientific">Rhizopogon vesiculosus</name>
    <dbReference type="NCBI Taxonomy" id="180088"/>
    <lineage>
        <taxon>Eukaryota</taxon>
        <taxon>Fungi</taxon>
        <taxon>Dikarya</taxon>
        <taxon>Basidiomycota</taxon>
        <taxon>Agaricomycotina</taxon>
        <taxon>Agaricomycetes</taxon>
        <taxon>Agaricomycetidae</taxon>
        <taxon>Boletales</taxon>
        <taxon>Suillineae</taxon>
        <taxon>Rhizopogonaceae</taxon>
        <taxon>Rhizopogon</taxon>
    </lineage>
</organism>
<dbReference type="Proteomes" id="UP000183567">
    <property type="component" value="Unassembled WGS sequence"/>
</dbReference>
<accession>A0A1J8QCP2</accession>
<comment type="similarity">
    <text evidence="4">Belongs to the eIF-3 subunit L family.</text>
</comment>
<dbReference type="Pfam" id="PF10255">
    <property type="entry name" value="Paf67"/>
    <property type="match status" value="1"/>
</dbReference>
<sequence>MAHQRVALWAAEPDLDDDINDVDVDIPIPLPSSTNELYDDPNLQLDEGALQAMQQHIAQQAAFAQIPDVVKRFIVHFHQAVLDNNLQEITVAYESGWTRLTEKYYAKTEWPEAETIAPLVNDDQIFLILYRELYYRHVYSRLQPNVDDRFHSYENSCELFNYLLNSDGPVQLSLPAHWLWDIIDEFIYQFQSFSLFRSRPASKTDDELAMLASEGGAQAWSSYSVLNVLYSLIQKSRANEWLKARAEGKSDEEIEEIVGEYGTKPLYRMLGYFSIIGLLRVHVLLGDFTLALKVMENVGLGQKAPFTAPTAVHVSTAYHAGICYLMLRRIPDAARVFTGVLNWINKTADRMYALLALCHVLAPTRLDDNVMNIVRERYGEQIGRMGRGEEGLSTFEELFLYACPKFISANSPPYDDPAALASMLNPPTPTSPTSQSPNTILNDPTQRHLRAMSSHFLSLTPVPSLKSLLKLYTSLDAQKLTGFLDTSGAGADEEEVLSWMMVMKNAGRCVGRVNITGPAANGEKDNEGGLRPSESLLGGDWMSISDLNFVIDQNMVHIAESTVGRRYAGWFIRNSEHTARVLDGIKASPLPPRTAPPVQKKSVDVPKVEGAPRTAGPKVAWGGVKVA</sequence>
<comment type="subcellular location">
    <subcellularLocation>
        <location evidence="4">Cytoplasm</location>
    </subcellularLocation>
</comment>
<keyword evidence="2 4" id="KW-0396">Initiation factor</keyword>
<comment type="caution">
    <text evidence="6">The sequence shown here is derived from an EMBL/GenBank/DDBJ whole genome shotgun (WGS) entry which is preliminary data.</text>
</comment>
<proteinExistence type="inferred from homology"/>
<reference evidence="6 7" key="1">
    <citation type="submission" date="2016-03" db="EMBL/GenBank/DDBJ databases">
        <title>Comparative genomics of the ectomycorrhizal sister species Rhizopogon vinicolor and Rhizopogon vesiculosus (Basidiomycota: Boletales) reveals a divergence of the mating type B locus.</title>
        <authorList>
            <person name="Mujic A.B."/>
            <person name="Kuo A."/>
            <person name="Tritt A."/>
            <person name="Lipzen A."/>
            <person name="Chen C."/>
            <person name="Johnson J."/>
            <person name="Sharma A."/>
            <person name="Barry K."/>
            <person name="Grigoriev I.V."/>
            <person name="Spatafora J.W."/>
        </authorList>
    </citation>
    <scope>NUCLEOTIDE SEQUENCE [LARGE SCALE GENOMIC DNA]</scope>
    <source>
        <strain evidence="6 7">AM-OR11-056</strain>
    </source>
</reference>
<dbReference type="InterPro" id="IPR019382">
    <property type="entry name" value="eIF3l"/>
</dbReference>
<name>A0A1J8QCP2_9AGAM</name>
<keyword evidence="7" id="KW-1185">Reference proteome</keyword>
<dbReference type="GO" id="GO:0005852">
    <property type="term" value="C:eukaryotic translation initiation factor 3 complex"/>
    <property type="evidence" value="ECO:0007669"/>
    <property type="project" value="UniProtKB-UniRule"/>
</dbReference>
<dbReference type="OrthoDB" id="15082at2759"/>
<comment type="subunit">
    <text evidence="4">Component of the eukaryotic translation initiation factor 3 (eIF-3) complex.</text>
</comment>
<evidence type="ECO:0000313" key="7">
    <source>
        <dbReference type="Proteomes" id="UP000183567"/>
    </source>
</evidence>
<dbReference type="EMBL" id="LVVM01001849">
    <property type="protein sequence ID" value="OJA17731.1"/>
    <property type="molecule type" value="Genomic_DNA"/>
</dbReference>